<gene>
    <name evidence="2" type="ORF">LHGZ1_1945</name>
</gene>
<protein>
    <submittedName>
        <fullName evidence="2">Uncharacterized protein</fullName>
    </submittedName>
</protein>
<feature type="region of interest" description="Disordered" evidence="1">
    <location>
        <begin position="1"/>
        <end position="27"/>
    </location>
</feature>
<dbReference type="Proteomes" id="UP000197424">
    <property type="component" value="Chromosome"/>
</dbReference>
<reference evidence="3" key="1">
    <citation type="submission" date="2017-06" db="EMBL/GenBank/DDBJ databases">
        <title>Whole genome sequence of Laribacter hongkongensis LHGZ1.</title>
        <authorList>
            <person name="Chen D."/>
            <person name="Wu H."/>
            <person name="Chen J."/>
        </authorList>
    </citation>
    <scope>NUCLEOTIDE SEQUENCE [LARGE SCALE GENOMIC DNA]</scope>
    <source>
        <strain evidence="3">LHGZ1</strain>
    </source>
</reference>
<evidence type="ECO:0000313" key="2">
    <source>
        <dbReference type="EMBL" id="ASJ24776.1"/>
    </source>
</evidence>
<evidence type="ECO:0000256" key="1">
    <source>
        <dbReference type="SAM" id="MobiDB-lite"/>
    </source>
</evidence>
<proteinExistence type="predicted"/>
<accession>A0A248LK83</accession>
<name>A0A248LK83_9NEIS</name>
<feature type="compositionally biased region" description="Basic and acidic residues" evidence="1">
    <location>
        <begin position="9"/>
        <end position="25"/>
    </location>
</feature>
<sequence>MRWNAAIADSERRQSTALMKPRERSQALAMSALEKSHQEDQRNA</sequence>
<organism evidence="2 3">
    <name type="scientific">Laribacter hongkongensis</name>
    <dbReference type="NCBI Taxonomy" id="168471"/>
    <lineage>
        <taxon>Bacteria</taxon>
        <taxon>Pseudomonadati</taxon>
        <taxon>Pseudomonadota</taxon>
        <taxon>Betaproteobacteria</taxon>
        <taxon>Neisseriales</taxon>
        <taxon>Aquaspirillaceae</taxon>
        <taxon>Laribacter</taxon>
    </lineage>
</organism>
<dbReference type="AlphaFoldDB" id="A0A248LK83"/>
<dbReference type="EMBL" id="CP022115">
    <property type="protein sequence ID" value="ASJ24776.1"/>
    <property type="molecule type" value="Genomic_DNA"/>
</dbReference>
<evidence type="ECO:0000313" key="3">
    <source>
        <dbReference type="Proteomes" id="UP000197424"/>
    </source>
</evidence>